<keyword evidence="6" id="KW-1133">Transmembrane helix</keyword>
<feature type="domain" description="Ig-like" evidence="10">
    <location>
        <begin position="46"/>
        <end position="133"/>
    </location>
</feature>
<evidence type="ECO:0000256" key="1">
    <source>
        <dbReference type="ARBA" id="ARBA00004167"/>
    </source>
</evidence>
<dbReference type="SMART" id="SM00409">
    <property type="entry name" value="IG"/>
    <property type="match status" value="6"/>
</dbReference>
<evidence type="ECO:0000256" key="4">
    <source>
        <dbReference type="ARBA" id="ARBA00022737"/>
    </source>
</evidence>
<keyword evidence="5" id="KW-0130">Cell adhesion</keyword>
<feature type="domain" description="Fibronectin type-III" evidence="11">
    <location>
        <begin position="981"/>
        <end position="1077"/>
    </location>
</feature>
<dbReference type="EMBL" id="OB794296">
    <property type="protein sequence ID" value="CAD7430005.1"/>
    <property type="molecule type" value="Genomic_DNA"/>
</dbReference>
<feature type="domain" description="Ig-like" evidence="10">
    <location>
        <begin position="139"/>
        <end position="238"/>
    </location>
</feature>
<dbReference type="CDD" id="cd00063">
    <property type="entry name" value="FN3"/>
    <property type="match status" value="6"/>
</dbReference>
<keyword evidence="3" id="KW-0732">Signal</keyword>
<dbReference type="SUPFAM" id="SSF48726">
    <property type="entry name" value="Immunoglobulin"/>
    <property type="match status" value="6"/>
</dbReference>
<keyword evidence="4" id="KW-0677">Repeat</keyword>
<keyword evidence="8" id="KW-1015">Disulfide bond</keyword>
<dbReference type="PANTHER" id="PTHR13817:SF102">
    <property type="entry name" value="DOWN SYNDROME CELL ADHESION MOLECULE-LIKE PROTEIN DSCAM2"/>
    <property type="match status" value="1"/>
</dbReference>
<dbReference type="FunFam" id="2.60.40.10:FF:000017">
    <property type="entry name" value="Down syndrome cell adhesion molecule b"/>
    <property type="match status" value="1"/>
</dbReference>
<dbReference type="InterPro" id="IPR013098">
    <property type="entry name" value="Ig_I-set"/>
</dbReference>
<feature type="domain" description="Ig-like" evidence="10">
    <location>
        <begin position="502"/>
        <end position="595"/>
    </location>
</feature>
<accession>A0A7R9E9M1</accession>
<feature type="domain" description="Fibronectin type-III" evidence="11">
    <location>
        <begin position="720"/>
        <end position="830"/>
    </location>
</feature>
<dbReference type="InterPro" id="IPR003599">
    <property type="entry name" value="Ig_sub"/>
</dbReference>
<evidence type="ECO:0008006" key="13">
    <source>
        <dbReference type="Google" id="ProtNLM"/>
    </source>
</evidence>
<feature type="domain" description="Ig-like" evidence="10">
    <location>
        <begin position="398"/>
        <end position="485"/>
    </location>
</feature>
<dbReference type="Pfam" id="PF00041">
    <property type="entry name" value="fn3"/>
    <property type="match status" value="5"/>
</dbReference>
<comment type="subcellular location">
    <subcellularLocation>
        <location evidence="1">Membrane</location>
        <topology evidence="1">Single-pass membrane protein</topology>
    </subcellularLocation>
</comment>
<evidence type="ECO:0000256" key="8">
    <source>
        <dbReference type="ARBA" id="ARBA00023157"/>
    </source>
</evidence>
<evidence type="ECO:0000256" key="3">
    <source>
        <dbReference type="ARBA" id="ARBA00022729"/>
    </source>
</evidence>
<dbReference type="InterPro" id="IPR007110">
    <property type="entry name" value="Ig-like_dom"/>
</dbReference>
<feature type="domain" description="Ig-like" evidence="10">
    <location>
        <begin position="301"/>
        <end position="395"/>
    </location>
</feature>
<evidence type="ECO:0000313" key="12">
    <source>
        <dbReference type="EMBL" id="CAD7430005.1"/>
    </source>
</evidence>
<evidence type="ECO:0000259" key="11">
    <source>
        <dbReference type="PROSITE" id="PS50853"/>
    </source>
</evidence>
<dbReference type="GO" id="GO:0048812">
    <property type="term" value="P:neuron projection morphogenesis"/>
    <property type="evidence" value="ECO:0007669"/>
    <property type="project" value="UniProtKB-ARBA"/>
</dbReference>
<dbReference type="InterPro" id="IPR036179">
    <property type="entry name" value="Ig-like_dom_sf"/>
</dbReference>
<dbReference type="InterPro" id="IPR056754">
    <property type="entry name" value="DSCAM/DSCAML_C"/>
</dbReference>
<dbReference type="GO" id="GO:0007155">
    <property type="term" value="P:cell adhesion"/>
    <property type="evidence" value="ECO:0007669"/>
    <property type="project" value="UniProtKB-KW"/>
</dbReference>
<dbReference type="SMART" id="SM00408">
    <property type="entry name" value="IGc2"/>
    <property type="match status" value="6"/>
</dbReference>
<dbReference type="GO" id="GO:0016020">
    <property type="term" value="C:membrane"/>
    <property type="evidence" value="ECO:0007669"/>
    <property type="project" value="UniProtKB-SubCell"/>
</dbReference>
<proteinExistence type="predicted"/>
<evidence type="ECO:0000256" key="5">
    <source>
        <dbReference type="ARBA" id="ARBA00022889"/>
    </source>
</evidence>
<feature type="domain" description="Fibronectin type-III" evidence="11">
    <location>
        <begin position="604"/>
        <end position="715"/>
    </location>
</feature>
<keyword evidence="2" id="KW-0812">Transmembrane</keyword>
<gene>
    <name evidence="12" type="ORF">TMSB3V08_LOCUS6775</name>
</gene>
<dbReference type="FunFam" id="2.60.40.10:FF:000028">
    <property type="entry name" value="Neuronal cell adhesion molecule"/>
    <property type="match status" value="1"/>
</dbReference>
<feature type="domain" description="Fibronectin type-III" evidence="11">
    <location>
        <begin position="835"/>
        <end position="977"/>
    </location>
</feature>
<evidence type="ECO:0000259" key="10">
    <source>
        <dbReference type="PROSITE" id="PS50835"/>
    </source>
</evidence>
<reference evidence="12" key="1">
    <citation type="submission" date="2020-11" db="EMBL/GenBank/DDBJ databases">
        <authorList>
            <person name="Tran Van P."/>
        </authorList>
    </citation>
    <scope>NUCLEOTIDE SEQUENCE</scope>
</reference>
<dbReference type="Pfam" id="PF07679">
    <property type="entry name" value="I-set"/>
    <property type="match status" value="2"/>
</dbReference>
<feature type="domain" description="Fibronectin type-III" evidence="11">
    <location>
        <begin position="1156"/>
        <end position="1249"/>
    </location>
</feature>
<dbReference type="PANTHER" id="PTHR13817">
    <property type="entry name" value="TITIN"/>
    <property type="match status" value="1"/>
</dbReference>
<evidence type="ECO:0000256" key="9">
    <source>
        <dbReference type="ARBA" id="ARBA00023319"/>
    </source>
</evidence>
<organism evidence="12">
    <name type="scientific">Timema monikensis</name>
    <dbReference type="NCBI Taxonomy" id="170555"/>
    <lineage>
        <taxon>Eukaryota</taxon>
        <taxon>Metazoa</taxon>
        <taxon>Ecdysozoa</taxon>
        <taxon>Arthropoda</taxon>
        <taxon>Hexapoda</taxon>
        <taxon>Insecta</taxon>
        <taxon>Pterygota</taxon>
        <taxon>Neoptera</taxon>
        <taxon>Polyneoptera</taxon>
        <taxon>Phasmatodea</taxon>
        <taxon>Timematodea</taxon>
        <taxon>Timematoidea</taxon>
        <taxon>Timematidae</taxon>
        <taxon>Timema</taxon>
    </lineage>
</organism>
<dbReference type="PROSITE" id="PS50835">
    <property type="entry name" value="IG_LIKE"/>
    <property type="match status" value="5"/>
</dbReference>
<dbReference type="PRINTS" id="PR00014">
    <property type="entry name" value="FNTYPEIII"/>
</dbReference>
<dbReference type="Gene3D" id="2.60.40.10">
    <property type="entry name" value="Immunoglobulins"/>
    <property type="match status" value="12"/>
</dbReference>
<evidence type="ECO:0000256" key="7">
    <source>
        <dbReference type="ARBA" id="ARBA00023136"/>
    </source>
</evidence>
<protein>
    <recommendedName>
        <fullName evidence="13">Down syndrome cell adhesion molecule-like protein Dscam2</fullName>
    </recommendedName>
</protein>
<evidence type="ECO:0000256" key="2">
    <source>
        <dbReference type="ARBA" id="ARBA00022692"/>
    </source>
</evidence>
<dbReference type="CDD" id="cd20954">
    <property type="entry name" value="IgI_7_Dscam"/>
    <property type="match status" value="1"/>
</dbReference>
<dbReference type="SUPFAM" id="SSF49265">
    <property type="entry name" value="Fibronectin type III"/>
    <property type="match status" value="5"/>
</dbReference>
<dbReference type="InterPro" id="IPR003598">
    <property type="entry name" value="Ig_sub2"/>
</dbReference>
<dbReference type="FunFam" id="2.60.40.10:FF:000678">
    <property type="entry name" value="Down syndrome cell adhesion molecule-like protein Dscam2"/>
    <property type="match status" value="1"/>
</dbReference>
<dbReference type="InterPro" id="IPR013783">
    <property type="entry name" value="Ig-like_fold"/>
</dbReference>
<keyword evidence="9" id="KW-0393">Immunoglobulin domain</keyword>
<dbReference type="FunFam" id="2.60.40.10:FF:000032">
    <property type="entry name" value="palladin isoform X1"/>
    <property type="match status" value="1"/>
</dbReference>
<dbReference type="InterPro" id="IPR036116">
    <property type="entry name" value="FN3_sf"/>
</dbReference>
<feature type="domain" description="Fibronectin type-III" evidence="11">
    <location>
        <begin position="1250"/>
        <end position="1348"/>
    </location>
</feature>
<sequence>MVHQAGRTSCLSPLPLMGPKLSGWVAAKDGDRIYACGLVFTGGFAPLSAHVQPQNQVVDVGKEAVFQCIPGGHPVTKVAWYRNGKPVVRDARFEVLSSPEKLMVRALQKEDHGMYQCFVSNEWDMAQATAELQLGDASPELLYWFTEQTIQPGPAVSLKCVATGNPPPQFIWTLDGFPVPDNPSSKDGTVLPMNRRQRVYPNGTLIIEHAQRQADAGSYTCQAQNRQKHTARRDVEVQVLGIGKVEFRGKEPTCVWRQSGGKKTIPSSIDQDSNLDLPVLGNLVQQDTSTLANHTIEAVPPKILPIQAMTNLLREGMRAAISCQILEGDLPVTFRWERNGQALPAPNLSTSTRRLDEYSTSLVIERITSAHSGNYTCVAQNVAGSESFTVPLTVNVPPRWTVEAADASVASGQDVTLHCQADGYPVPSIMWRKAVGTHPGEYKEFLYEPNVNFYRNGSLEFLHISKDSEGYYLCEAKNEVGTGVSKVIFLKVNGGDLAISAPAYFPQKSKQMQVQKGEQAHLQCTSLGDTPIEIMWKIGGKRISEEMDQRYSIREQLLDDGMVSELGISHTYRHDTGILSCYASNAYGQDEMTIQLIVQEVPEMPKNIRVNDQQSRSLTLSWTQPYAGNSPITNYIVQYKLVGDFSSDIKVNSTSVSCLDVWIAQPTKLTVLGTQTTATVQNLSPASSYHLRIMAENRLGLSDPSEAIQVTTQEEVPSGSPQDVRAEAKSSTELFVAWEPPMRDQWNGNLLGYYVGYQEQSNPSSLLIASPSTPTHNYSFRTVEVGAQYGGEVTLQGLTKYTTYSIVVQAYNSRGAGPSSEPVSARTLEDAPSLPPKNVQCSVLTSQSLQVSWEPPLVEGRNGIVQGYKVSHQSAEEWYGPPSDGSDNSVWPRGSLVVSGRPRIEIRADSWLEAPLSLLCQLEGEDEDEQETKVTTSLKTTIPSLRKYTNYSISVLAFTSSGDGVKSLPIYCRTEEDVPSPPADIKAVISSVNKILVSWLPPLHPNGQLIGYTFYMGLIEDGKEEGTHKRILSPTSEVHETVRLQESATYQFWITASTKVGEGESTRVVTISPSNKGKEELASLLHKSFGDFTTESWKPMDGNRLSIGFFIVLQINKDGSLLIKDIQHNNEGNYTCSVENTHGRDEIVYSIKVRVPPDAPTLSVVASYADSLQLQWTDNHNGGSPILGYVINYKRDHGDWEELQIEAQADSHMLHNLWCGTRYQLYITAFNKIGTGLPCDIVNAYTKGTVPVKPKQSQLLTVNSTVVTIWLDAWGDGGCAVLYFIIEYRESQRTNEWTLVSNNVQPTERVYSVLDLSPASKYHLRVTAHNNAGSTLAYYNFTTLTAEGGETDA</sequence>
<evidence type="ECO:0000256" key="6">
    <source>
        <dbReference type="ARBA" id="ARBA00022989"/>
    </source>
</evidence>
<dbReference type="InterPro" id="IPR003961">
    <property type="entry name" value="FN3_dom"/>
</dbReference>
<name>A0A7R9E9M1_9NEOP</name>
<dbReference type="SMART" id="SM00060">
    <property type="entry name" value="FN3"/>
    <property type="match status" value="6"/>
</dbReference>
<dbReference type="PROSITE" id="PS50853">
    <property type="entry name" value="FN3"/>
    <property type="match status" value="6"/>
</dbReference>
<keyword evidence="7" id="KW-0472">Membrane</keyword>
<dbReference type="FunFam" id="2.60.40.10:FF:000104">
    <property type="entry name" value="Down syndrome cell adhesion molecule b"/>
    <property type="match status" value="1"/>
</dbReference>
<dbReference type="Pfam" id="PF13927">
    <property type="entry name" value="Ig_3"/>
    <property type="match status" value="3"/>
</dbReference>
<dbReference type="InterPro" id="IPR050964">
    <property type="entry name" value="Striated_Muscle_Regulatory"/>
</dbReference>
<dbReference type="Pfam" id="PF25059">
    <property type="entry name" value="FN3_DSCAM-DSCAML_C"/>
    <property type="match status" value="1"/>
</dbReference>